<protein>
    <submittedName>
        <fullName evidence="1">Uncharacterized protein</fullName>
    </submittedName>
</protein>
<comment type="caution">
    <text evidence="1">The sequence shown here is derived from an EMBL/GenBank/DDBJ whole genome shotgun (WGS) entry which is preliminary data.</text>
</comment>
<evidence type="ECO:0000313" key="2">
    <source>
        <dbReference type="Proteomes" id="UP000790377"/>
    </source>
</evidence>
<proteinExistence type="predicted"/>
<reference evidence="1" key="1">
    <citation type="journal article" date="2021" name="New Phytol.">
        <title>Evolutionary innovations through gain and loss of genes in the ectomycorrhizal Boletales.</title>
        <authorList>
            <person name="Wu G."/>
            <person name="Miyauchi S."/>
            <person name="Morin E."/>
            <person name="Kuo A."/>
            <person name="Drula E."/>
            <person name="Varga T."/>
            <person name="Kohler A."/>
            <person name="Feng B."/>
            <person name="Cao Y."/>
            <person name="Lipzen A."/>
            <person name="Daum C."/>
            <person name="Hundley H."/>
            <person name="Pangilinan J."/>
            <person name="Johnson J."/>
            <person name="Barry K."/>
            <person name="LaButti K."/>
            <person name="Ng V."/>
            <person name="Ahrendt S."/>
            <person name="Min B."/>
            <person name="Choi I.G."/>
            <person name="Park H."/>
            <person name="Plett J.M."/>
            <person name="Magnuson J."/>
            <person name="Spatafora J.W."/>
            <person name="Nagy L.G."/>
            <person name="Henrissat B."/>
            <person name="Grigoriev I.V."/>
            <person name="Yang Z.L."/>
            <person name="Xu J."/>
            <person name="Martin F.M."/>
        </authorList>
    </citation>
    <scope>NUCLEOTIDE SEQUENCE</scope>
    <source>
        <strain evidence="1">ATCC 28755</strain>
    </source>
</reference>
<evidence type="ECO:0000313" key="1">
    <source>
        <dbReference type="EMBL" id="KAH7915697.1"/>
    </source>
</evidence>
<organism evidence="1 2">
    <name type="scientific">Hygrophoropsis aurantiaca</name>
    <dbReference type="NCBI Taxonomy" id="72124"/>
    <lineage>
        <taxon>Eukaryota</taxon>
        <taxon>Fungi</taxon>
        <taxon>Dikarya</taxon>
        <taxon>Basidiomycota</taxon>
        <taxon>Agaricomycotina</taxon>
        <taxon>Agaricomycetes</taxon>
        <taxon>Agaricomycetidae</taxon>
        <taxon>Boletales</taxon>
        <taxon>Coniophorineae</taxon>
        <taxon>Hygrophoropsidaceae</taxon>
        <taxon>Hygrophoropsis</taxon>
    </lineage>
</organism>
<gene>
    <name evidence="1" type="ORF">BJ138DRAFT_997361</name>
</gene>
<sequence>MESDPADKGKDTEGSPPSHPHLLPHDFHDLTFDSASSSSTSNVSYRSSLTAPIPNEYISALSSTVHRNQFVPNDHNSSTTASRTSLIDDGPPLRASPLDKGKAKEVPPILPPLSFSPTELGYSTIDWPSPEQASPIPGPSSYGSGHTSLLNTALTPPHSSHSDIFETPPEPLTLQRRHTEHTSAFVRIPSRRGSFSSLSIHSTRSITALPMSRMKDKLGSARNPGSLARKLLSRNRTDIAIPSLTTSFNTDPHFDDLATVGQGSCFLPWKGVRTDILPPSPYTDISAKDDFSVDHTGSSFPLESHHSNDVVTLKCKGRSYSSPLPASVFDIVADAPNDIFVPLPVEVRNYFDEALPRELRLQILSALVSLHEAEHNRRKDDKQWTAIKASSSKHRWVGKDRGLRELVKLSRVSKSWRALAFDGQLWMDVDLRAFPKLPTPFLLRLAEVLGPFVRNVDLTGHVGLTPDTLKTVTNNLCIRSTGQPIPCHTQLTDVNLQGCSAISTESLHDLIRQSPSLRNLCVKGLKAVTNATLDDLAGCLKLELLNMSRCINVDAEGIRAYVAASLASGNKLLLKELRVSALTGINDDTLAALGRAAPLLEVLDLSYCRNLHNSSLEAFVACTEADEDIATVTLTSRQAGRDPRDTARYIRRITRLRHLSLSHCILLTDIACSNLAHVMPRLEFLELAGIGTELKDEGIIRLLETTPYLKRLDLEDASDISDAVLTALTPPAQDEQSSSKLILTNEPPPTGHALEHLIVSYAIDISNNAFLALIQNCSRLRVLEADSTCMSGTVLREFVRLASTRGISDATLVAVDCRAVGESIVKDVSASTRPRKGWRSYDARKLAYLDGRDDEELKVGQDECDEKRVVLKSFYNWQTVDAVQAARERRRKATRRVGSNSSEANDDQEGGKETLTRARWWSPSGRRSSGNNTPDIDREGCIVM</sequence>
<dbReference type="Proteomes" id="UP000790377">
    <property type="component" value="Unassembled WGS sequence"/>
</dbReference>
<keyword evidence="2" id="KW-1185">Reference proteome</keyword>
<name>A0ACB8AQX1_9AGAM</name>
<dbReference type="EMBL" id="MU267597">
    <property type="protein sequence ID" value="KAH7915697.1"/>
    <property type="molecule type" value="Genomic_DNA"/>
</dbReference>
<accession>A0ACB8AQX1</accession>